<evidence type="ECO:0000256" key="1">
    <source>
        <dbReference type="SAM" id="MobiDB-lite"/>
    </source>
</evidence>
<dbReference type="Proteomes" id="UP000553632">
    <property type="component" value="Unassembled WGS sequence"/>
</dbReference>
<protein>
    <submittedName>
        <fullName evidence="2">3-dehydrosphinganine reductase</fullName>
    </submittedName>
</protein>
<dbReference type="AlphaFoldDB" id="A0A7J6SQ76"/>
<sequence>MAITPEVSSSTPREVFDPSDENRAYPIANGADGVRNERNEALRKIKLLERNLANLRTSAAKTARDLELTNQEIVESARYRLGAESWSDSEGEGKPRDGEDPSEAPRGRERLQARHWPVAAGDFLAYQTLEESFTGLVAGLKRLDNIRHSAAGGKKAEDSERLKQAAEGYCVGTPVQTKALLRRSIAATDVVVADMIRARKDAGRHKAKSEQLERTVYKLDAMLKQSHARRHGQPQAKILLKKWILRQKRTLITAVVRCWSACTRQAVTNRVTAEADIGNRRCSALSRTTLQSWRRCAEGPRAQLAAQVSPSEPGVDIATTTQTAALEEEIVLLKATRDQLEADKAGLRVECERTSKELREREAELWTVQEAAIGTSSLESDLAAERERSASLEARLEETAAKVAEFQAMLERNQARASATEEEASSVTGGSPAASPEVEQLRTRVEELELELERAEGRRRAGEEGLLIESLKEDESEDTREKWAQYEEMQKKLVSLKEDLQGQLRVNEELKASSTAEKEAMVKELEGLRAEMANLAEANEELCRAAEGLQAREDELNRELVLSREEAEGQRTRLAEELQGEVDELQGKLNVAEEEKKRSVETLTSARDGLMARLRELEIQIK</sequence>
<feature type="compositionally biased region" description="Basic and acidic residues" evidence="1">
    <location>
        <begin position="14"/>
        <end position="23"/>
    </location>
</feature>
<feature type="non-terminal residue" evidence="2">
    <location>
        <position position="1"/>
    </location>
</feature>
<gene>
    <name evidence="2" type="primary">TSC10_11</name>
    <name evidence="2" type="ORF">FOZ63_030093</name>
</gene>
<comment type="caution">
    <text evidence="2">The sequence shown here is derived from an EMBL/GenBank/DDBJ whole genome shotgun (WGS) entry which is preliminary data.</text>
</comment>
<feature type="region of interest" description="Disordered" evidence="1">
    <location>
        <begin position="84"/>
        <end position="112"/>
    </location>
</feature>
<dbReference type="EMBL" id="JABANO010016499">
    <property type="protein sequence ID" value="KAF4735078.1"/>
    <property type="molecule type" value="Genomic_DNA"/>
</dbReference>
<reference evidence="2 3" key="1">
    <citation type="submission" date="2020-04" db="EMBL/GenBank/DDBJ databases">
        <title>Perkinsus olseni comparative genomics.</title>
        <authorList>
            <person name="Bogema D.R."/>
        </authorList>
    </citation>
    <scope>NUCLEOTIDE SEQUENCE [LARGE SCALE GENOMIC DNA]</scope>
    <source>
        <strain evidence="2 3">ATCC PRA-207</strain>
    </source>
</reference>
<accession>A0A7J6SQ76</accession>
<feature type="compositionally biased region" description="Polar residues" evidence="1">
    <location>
        <begin position="1"/>
        <end position="12"/>
    </location>
</feature>
<organism evidence="2 3">
    <name type="scientific">Perkinsus olseni</name>
    <name type="common">Perkinsus atlanticus</name>
    <dbReference type="NCBI Taxonomy" id="32597"/>
    <lineage>
        <taxon>Eukaryota</taxon>
        <taxon>Sar</taxon>
        <taxon>Alveolata</taxon>
        <taxon>Perkinsozoa</taxon>
        <taxon>Perkinsea</taxon>
        <taxon>Perkinsida</taxon>
        <taxon>Perkinsidae</taxon>
        <taxon>Perkinsus</taxon>
    </lineage>
</organism>
<feature type="compositionally biased region" description="Basic and acidic residues" evidence="1">
    <location>
        <begin position="91"/>
        <end position="112"/>
    </location>
</feature>
<feature type="region of interest" description="Disordered" evidence="1">
    <location>
        <begin position="413"/>
        <end position="440"/>
    </location>
</feature>
<evidence type="ECO:0000313" key="2">
    <source>
        <dbReference type="EMBL" id="KAF4735078.1"/>
    </source>
</evidence>
<proteinExistence type="predicted"/>
<name>A0A7J6SQ76_PEROL</name>
<feature type="region of interest" description="Disordered" evidence="1">
    <location>
        <begin position="1"/>
        <end position="36"/>
    </location>
</feature>
<evidence type="ECO:0000313" key="3">
    <source>
        <dbReference type="Proteomes" id="UP000553632"/>
    </source>
</evidence>
<keyword evidence="3" id="KW-1185">Reference proteome</keyword>